<dbReference type="Proteomes" id="UP001169069">
    <property type="component" value="Unassembled WGS sequence"/>
</dbReference>
<comment type="caution">
    <text evidence="4">The sequence shown here is derived from an EMBL/GenBank/DDBJ whole genome shotgun (WGS) entry which is preliminary data.</text>
</comment>
<dbReference type="PROSITE" id="PS01081">
    <property type="entry name" value="HTH_TETR_1"/>
    <property type="match status" value="1"/>
</dbReference>
<gene>
    <name evidence="4" type="ORF">PGH07_01865</name>
</gene>
<evidence type="ECO:0000313" key="4">
    <source>
        <dbReference type="EMBL" id="MDM5270920.1"/>
    </source>
</evidence>
<sequence length="199" mass="22951">MAIIVNKEEKRKNIALSCRSLLLEHGINDLTIAQIAKAAGIGKGTVYEYFQNKEDIVFEIITLFIAEHEEEFYKKVTQAESTKEKIYHFLNLLYVNEETKKHLSLYREFIAFSLIDGTEEMEQFSQACQNKFSAILETIFDEAIQNHEIVPAARDLIPALHLFSKGLVIDTHILHTDAKSEISRFIETLFTLIEIKEKK</sequence>
<dbReference type="Pfam" id="PF00440">
    <property type="entry name" value="TetR_N"/>
    <property type="match status" value="1"/>
</dbReference>
<feature type="domain" description="HTH tetR-type" evidence="3">
    <location>
        <begin position="8"/>
        <end position="68"/>
    </location>
</feature>
<evidence type="ECO:0000256" key="2">
    <source>
        <dbReference type="PROSITE-ProRule" id="PRU00335"/>
    </source>
</evidence>
<dbReference type="InterPro" id="IPR001647">
    <property type="entry name" value="HTH_TetR"/>
</dbReference>
<evidence type="ECO:0000256" key="1">
    <source>
        <dbReference type="ARBA" id="ARBA00023125"/>
    </source>
</evidence>
<dbReference type="EMBL" id="JAQIBD010000001">
    <property type="protein sequence ID" value="MDM5270920.1"/>
    <property type="molecule type" value="Genomic_DNA"/>
</dbReference>
<accession>A0ABT7QVQ1</accession>
<dbReference type="PRINTS" id="PR00455">
    <property type="entry name" value="HTHTETR"/>
</dbReference>
<dbReference type="InterPro" id="IPR023772">
    <property type="entry name" value="DNA-bd_HTH_TetR-type_CS"/>
</dbReference>
<evidence type="ECO:0000259" key="3">
    <source>
        <dbReference type="PROSITE" id="PS50977"/>
    </source>
</evidence>
<proteinExistence type="predicted"/>
<name>A0ABT7QVQ1_9BACT</name>
<dbReference type="InterPro" id="IPR009057">
    <property type="entry name" value="Homeodomain-like_sf"/>
</dbReference>
<reference evidence="4" key="1">
    <citation type="submission" date="2023-01" db="EMBL/GenBank/DDBJ databases">
        <title>Sulfurovum sp. zt1-1 genome assembly.</title>
        <authorList>
            <person name="Wang J."/>
        </authorList>
    </citation>
    <scope>NUCLEOTIDE SEQUENCE</scope>
    <source>
        <strain evidence="4">Zt1-1</strain>
    </source>
</reference>
<organism evidence="4 5">
    <name type="scientific">Sulfurovum zhangzhouensis</name>
    <dbReference type="NCBI Taxonomy" id="3019067"/>
    <lineage>
        <taxon>Bacteria</taxon>
        <taxon>Pseudomonadati</taxon>
        <taxon>Campylobacterota</taxon>
        <taxon>Epsilonproteobacteria</taxon>
        <taxon>Campylobacterales</taxon>
        <taxon>Sulfurovaceae</taxon>
        <taxon>Sulfurovum</taxon>
    </lineage>
</organism>
<dbReference type="PANTHER" id="PTHR43479">
    <property type="entry name" value="ACREF/ENVCD OPERON REPRESSOR-RELATED"/>
    <property type="match status" value="1"/>
</dbReference>
<dbReference type="Gene3D" id="1.10.357.10">
    <property type="entry name" value="Tetracycline Repressor, domain 2"/>
    <property type="match status" value="1"/>
</dbReference>
<dbReference type="PANTHER" id="PTHR43479:SF11">
    <property type="entry name" value="ACREF_ENVCD OPERON REPRESSOR-RELATED"/>
    <property type="match status" value="1"/>
</dbReference>
<dbReference type="PROSITE" id="PS50977">
    <property type="entry name" value="HTH_TETR_2"/>
    <property type="match status" value="1"/>
</dbReference>
<dbReference type="SUPFAM" id="SSF46689">
    <property type="entry name" value="Homeodomain-like"/>
    <property type="match status" value="1"/>
</dbReference>
<keyword evidence="1 2" id="KW-0238">DNA-binding</keyword>
<keyword evidence="5" id="KW-1185">Reference proteome</keyword>
<dbReference type="InterPro" id="IPR050624">
    <property type="entry name" value="HTH-type_Tx_Regulator"/>
</dbReference>
<dbReference type="RefSeq" id="WP_289412195.1">
    <property type="nucleotide sequence ID" value="NZ_JAQIBD010000001.1"/>
</dbReference>
<evidence type="ECO:0000313" key="5">
    <source>
        <dbReference type="Proteomes" id="UP001169069"/>
    </source>
</evidence>
<protein>
    <submittedName>
        <fullName evidence="4">TetR/AcrR family transcriptional regulator</fullName>
    </submittedName>
</protein>
<feature type="DNA-binding region" description="H-T-H motif" evidence="2">
    <location>
        <begin position="31"/>
        <end position="50"/>
    </location>
</feature>